<gene>
    <name evidence="3" type="ORF">METZ01_LOCUS54242</name>
</gene>
<dbReference type="GO" id="GO:0046872">
    <property type="term" value="F:metal ion binding"/>
    <property type="evidence" value="ECO:0007669"/>
    <property type="project" value="UniProtKB-KW"/>
</dbReference>
<protein>
    <recommendedName>
        <fullName evidence="2">DUF2007 domain-containing protein</fullName>
    </recommendedName>
</protein>
<keyword evidence="1" id="KW-0479">Metal-binding</keyword>
<dbReference type="InterPro" id="IPR018551">
    <property type="entry name" value="DUF2007"/>
</dbReference>
<evidence type="ECO:0000256" key="1">
    <source>
        <dbReference type="ARBA" id="ARBA00022723"/>
    </source>
</evidence>
<dbReference type="PROSITE" id="PS00202">
    <property type="entry name" value="RUBREDOXIN"/>
    <property type="match status" value="1"/>
</dbReference>
<dbReference type="EMBL" id="UINC01002898">
    <property type="protein sequence ID" value="SVA01388.1"/>
    <property type="molecule type" value="Genomic_DNA"/>
</dbReference>
<accession>A0A381SDK7</accession>
<proteinExistence type="predicted"/>
<name>A0A381SDK7_9ZZZZ</name>
<dbReference type="InterPro" id="IPR018527">
    <property type="entry name" value="Rubredoxin_Fe_BS"/>
</dbReference>
<dbReference type="AlphaFoldDB" id="A0A381SDK7"/>
<dbReference type="Pfam" id="PF09413">
    <property type="entry name" value="DUF2007"/>
    <property type="match status" value="1"/>
</dbReference>
<reference evidence="3" key="1">
    <citation type="submission" date="2018-05" db="EMBL/GenBank/DDBJ databases">
        <authorList>
            <person name="Lanie J.A."/>
            <person name="Ng W.-L."/>
            <person name="Kazmierczak K.M."/>
            <person name="Andrzejewski T.M."/>
            <person name="Davidsen T.M."/>
            <person name="Wayne K.J."/>
            <person name="Tettelin H."/>
            <person name="Glass J.I."/>
            <person name="Rusch D."/>
            <person name="Podicherti R."/>
            <person name="Tsui H.-C.T."/>
            <person name="Winkler M.E."/>
        </authorList>
    </citation>
    <scope>NUCLEOTIDE SEQUENCE</scope>
</reference>
<feature type="domain" description="DUF2007" evidence="2">
    <location>
        <begin position="1"/>
        <end position="67"/>
    </location>
</feature>
<dbReference type="Gene3D" id="3.30.70.790">
    <property type="entry name" value="UreE, C-terminal domain"/>
    <property type="match status" value="1"/>
</dbReference>
<sequence>MRKVYSSPKTNLVHFAKSVLEANNIESVILREQLAGVVGGIAPLDAWPELWVHDAERLEEARQLLEASMAKSETLDKPWQCPGCGEKIEAQFTQCWKCDTEFGLSES</sequence>
<evidence type="ECO:0000259" key="2">
    <source>
        <dbReference type="Pfam" id="PF09413"/>
    </source>
</evidence>
<organism evidence="3">
    <name type="scientific">marine metagenome</name>
    <dbReference type="NCBI Taxonomy" id="408172"/>
    <lineage>
        <taxon>unclassified sequences</taxon>
        <taxon>metagenomes</taxon>
        <taxon>ecological metagenomes</taxon>
    </lineage>
</organism>
<evidence type="ECO:0000313" key="3">
    <source>
        <dbReference type="EMBL" id="SVA01388.1"/>
    </source>
</evidence>